<feature type="domain" description="Type 4 fimbrial biogenesis protein PilX N-terminal" evidence="3">
    <location>
        <begin position="5"/>
        <end position="55"/>
    </location>
</feature>
<name>A0A1Q2MA54_9GAMM</name>
<evidence type="ECO:0000313" key="5">
    <source>
        <dbReference type="Proteomes" id="UP000188219"/>
    </source>
</evidence>
<gene>
    <name evidence="4" type="ORF">Mag101_14450</name>
</gene>
<evidence type="ECO:0000259" key="2">
    <source>
        <dbReference type="Pfam" id="PF13681"/>
    </source>
</evidence>
<dbReference type="STRING" id="260552.Mag101_14450"/>
<organism evidence="4 5">
    <name type="scientific">Microbulbifer agarilyticus</name>
    <dbReference type="NCBI Taxonomy" id="260552"/>
    <lineage>
        <taxon>Bacteria</taxon>
        <taxon>Pseudomonadati</taxon>
        <taxon>Pseudomonadota</taxon>
        <taxon>Gammaproteobacteria</taxon>
        <taxon>Cellvibrionales</taxon>
        <taxon>Microbulbiferaceae</taxon>
        <taxon>Microbulbifer</taxon>
    </lineage>
</organism>
<protein>
    <recommendedName>
        <fullName evidence="6">Pilus assembly protein PilX</fullName>
    </recommendedName>
</protein>
<dbReference type="InterPro" id="IPR025205">
    <property type="entry name" value="PilX/PilW_C"/>
</dbReference>
<dbReference type="EMBL" id="CP019650">
    <property type="protein sequence ID" value="AQQ69603.1"/>
    <property type="molecule type" value="Genomic_DNA"/>
</dbReference>
<proteinExistence type="predicted"/>
<dbReference type="InterPro" id="IPR025746">
    <property type="entry name" value="PilX_N_dom"/>
</dbReference>
<evidence type="ECO:0000259" key="3">
    <source>
        <dbReference type="Pfam" id="PF14341"/>
    </source>
</evidence>
<sequence>MHGQRGMTLIVGLIMVLLMTLVGMAAIRGSGMQELMAGNMRDRNLAFQSAEAGLRAGEEVLTGATIPVFDGTTAGLVEAMDGSSSTGYWDSYGWDAGSVRSSEGVQMVTSQPQYVIEEVTSTITINASDGGAVDFASTLKTEDTVYYRVTSRAEGGTADAVVILQSTYKR</sequence>
<dbReference type="Proteomes" id="UP000188219">
    <property type="component" value="Chromosome"/>
</dbReference>
<dbReference type="AlphaFoldDB" id="A0A1Q2MA54"/>
<dbReference type="Pfam" id="PF13681">
    <property type="entry name" value="PilX"/>
    <property type="match status" value="1"/>
</dbReference>
<keyword evidence="5" id="KW-1185">Reference proteome</keyword>
<keyword evidence="1" id="KW-1133">Transmembrane helix</keyword>
<accession>A0A1Q2MA54</accession>
<dbReference type="KEGG" id="maga:Mag101_14450"/>
<dbReference type="eggNOG" id="COG4726">
    <property type="taxonomic scope" value="Bacteria"/>
</dbReference>
<keyword evidence="1" id="KW-0472">Membrane</keyword>
<reference evidence="4" key="1">
    <citation type="submission" date="2017-02" db="EMBL/GenBank/DDBJ databases">
        <title>Genome of Microbulbifer agarilyticus GP101.</title>
        <authorList>
            <person name="Jung J."/>
            <person name="Bae S.S."/>
            <person name="Baek K."/>
        </authorList>
    </citation>
    <scope>NUCLEOTIDE SEQUENCE [LARGE SCALE GENOMIC DNA]</scope>
    <source>
        <strain evidence="4">GP101</strain>
    </source>
</reference>
<feature type="domain" description="PilX/PilW C-terminal" evidence="2">
    <location>
        <begin position="84"/>
        <end position="169"/>
    </location>
</feature>
<evidence type="ECO:0008006" key="6">
    <source>
        <dbReference type="Google" id="ProtNLM"/>
    </source>
</evidence>
<feature type="transmembrane region" description="Helical" evidence="1">
    <location>
        <begin position="6"/>
        <end position="27"/>
    </location>
</feature>
<keyword evidence="1" id="KW-0812">Transmembrane</keyword>
<evidence type="ECO:0000256" key="1">
    <source>
        <dbReference type="SAM" id="Phobius"/>
    </source>
</evidence>
<dbReference type="Pfam" id="PF14341">
    <property type="entry name" value="PilX_N"/>
    <property type="match status" value="1"/>
</dbReference>
<evidence type="ECO:0000313" key="4">
    <source>
        <dbReference type="EMBL" id="AQQ69603.1"/>
    </source>
</evidence>